<evidence type="ECO:0000256" key="1">
    <source>
        <dbReference type="SAM" id="Phobius"/>
    </source>
</evidence>
<keyword evidence="1" id="KW-1133">Transmembrane helix</keyword>
<reference evidence="2" key="1">
    <citation type="submission" date="2020-06" db="EMBL/GenBank/DDBJ databases">
        <authorList>
            <consortium name="Plant Systems Biology data submission"/>
        </authorList>
    </citation>
    <scope>NUCLEOTIDE SEQUENCE</scope>
    <source>
        <strain evidence="2">D6</strain>
    </source>
</reference>
<accession>A0A9N8HTV2</accession>
<dbReference type="Proteomes" id="UP001153069">
    <property type="component" value="Unassembled WGS sequence"/>
</dbReference>
<gene>
    <name evidence="2" type="ORF">SEMRO_1555_G282180.1</name>
</gene>
<feature type="transmembrane region" description="Helical" evidence="1">
    <location>
        <begin position="70"/>
        <end position="89"/>
    </location>
</feature>
<name>A0A9N8HTV2_9STRA</name>
<comment type="caution">
    <text evidence="2">The sequence shown here is derived from an EMBL/GenBank/DDBJ whole genome shotgun (WGS) entry which is preliminary data.</text>
</comment>
<keyword evidence="1" id="KW-0472">Membrane</keyword>
<feature type="transmembrane region" description="Helical" evidence="1">
    <location>
        <begin position="39"/>
        <end position="58"/>
    </location>
</feature>
<evidence type="ECO:0000313" key="2">
    <source>
        <dbReference type="EMBL" id="CAB9524590.1"/>
    </source>
</evidence>
<evidence type="ECO:0000313" key="3">
    <source>
        <dbReference type="Proteomes" id="UP001153069"/>
    </source>
</evidence>
<protein>
    <submittedName>
        <fullName evidence="2">Uncharacterized protein</fullName>
    </submittedName>
</protein>
<sequence>METLLLLEKIFISGLAGTFLLCPHFVYSTFFFLDEQGVFAVHFCMNIVGAFMLVLVGMLHNWGPTKEDEFHQIFFFFHTIVSVIFWKLYFGVDEWQKFFQIAFWFFPFHHAVMLVAHGITIMYKSKQDEKESKIS</sequence>
<proteinExistence type="predicted"/>
<feature type="transmembrane region" description="Helical" evidence="1">
    <location>
        <begin position="12"/>
        <end position="33"/>
    </location>
</feature>
<keyword evidence="3" id="KW-1185">Reference proteome</keyword>
<dbReference type="AlphaFoldDB" id="A0A9N8HTV2"/>
<dbReference type="EMBL" id="CAICTM010001553">
    <property type="protein sequence ID" value="CAB9524590.1"/>
    <property type="molecule type" value="Genomic_DNA"/>
</dbReference>
<organism evidence="2 3">
    <name type="scientific">Seminavis robusta</name>
    <dbReference type="NCBI Taxonomy" id="568900"/>
    <lineage>
        <taxon>Eukaryota</taxon>
        <taxon>Sar</taxon>
        <taxon>Stramenopiles</taxon>
        <taxon>Ochrophyta</taxon>
        <taxon>Bacillariophyta</taxon>
        <taxon>Bacillariophyceae</taxon>
        <taxon>Bacillariophycidae</taxon>
        <taxon>Naviculales</taxon>
        <taxon>Naviculaceae</taxon>
        <taxon>Seminavis</taxon>
    </lineage>
</organism>
<keyword evidence="1" id="KW-0812">Transmembrane</keyword>
<feature type="transmembrane region" description="Helical" evidence="1">
    <location>
        <begin position="101"/>
        <end position="123"/>
    </location>
</feature>